<evidence type="ECO:0000313" key="3">
    <source>
        <dbReference type="Proteomes" id="UP000602198"/>
    </source>
</evidence>
<organism evidence="2 3">
    <name type="scientific">Nocardia acididurans</name>
    <dbReference type="NCBI Taxonomy" id="2802282"/>
    <lineage>
        <taxon>Bacteria</taxon>
        <taxon>Bacillati</taxon>
        <taxon>Actinomycetota</taxon>
        <taxon>Actinomycetes</taxon>
        <taxon>Mycobacteriales</taxon>
        <taxon>Nocardiaceae</taxon>
        <taxon>Nocardia</taxon>
    </lineage>
</organism>
<protein>
    <submittedName>
        <fullName evidence="2">Uncharacterized protein</fullName>
    </submittedName>
</protein>
<gene>
    <name evidence="2" type="ORF">JK358_33595</name>
</gene>
<comment type="caution">
    <text evidence="2">The sequence shown here is derived from an EMBL/GenBank/DDBJ whole genome shotgun (WGS) entry which is preliminary data.</text>
</comment>
<dbReference type="Proteomes" id="UP000602198">
    <property type="component" value="Unassembled WGS sequence"/>
</dbReference>
<accession>A0ABS1MFB8</accession>
<evidence type="ECO:0000313" key="2">
    <source>
        <dbReference type="EMBL" id="MBL1079351.1"/>
    </source>
</evidence>
<sequence>MALRPRMRSRKLRDRFGPEYDRTVQNAQNRRAAEEELAEREKRHQQLQLRDLSEDERQRYTAQWTQVQEQFIDDPARALDAADRLLVNVMADRGYPTESYRQQVADLSVEHARPLEQYRTAHDIAGRAGRGEASTEDMRSAIVHYRTLFVDLLNGRHAQHTAHNK</sequence>
<reference evidence="2 3" key="1">
    <citation type="submission" date="2021-01" db="EMBL/GenBank/DDBJ databases">
        <title>WGS of actinomycetes isolated from Thailand.</title>
        <authorList>
            <person name="Thawai C."/>
        </authorList>
    </citation>
    <scope>NUCLEOTIDE SEQUENCE [LARGE SCALE GENOMIC DNA]</scope>
    <source>
        <strain evidence="2 3">LPG 2</strain>
    </source>
</reference>
<proteinExistence type="predicted"/>
<feature type="compositionally biased region" description="Basic residues" evidence="1">
    <location>
        <begin position="1"/>
        <end position="13"/>
    </location>
</feature>
<keyword evidence="3" id="KW-1185">Reference proteome</keyword>
<feature type="region of interest" description="Disordered" evidence="1">
    <location>
        <begin position="1"/>
        <end position="25"/>
    </location>
</feature>
<evidence type="ECO:0000256" key="1">
    <source>
        <dbReference type="SAM" id="MobiDB-lite"/>
    </source>
</evidence>
<dbReference type="EMBL" id="JAERRJ010000016">
    <property type="protein sequence ID" value="MBL1079351.1"/>
    <property type="molecule type" value="Genomic_DNA"/>
</dbReference>
<name>A0ABS1MFB8_9NOCA</name>